<feature type="domain" description="NB-ARC" evidence="5">
    <location>
        <begin position="164"/>
        <end position="339"/>
    </location>
</feature>
<dbReference type="InterPro" id="IPR027417">
    <property type="entry name" value="P-loop_NTPase"/>
</dbReference>
<dbReference type="CDD" id="cd14798">
    <property type="entry name" value="RX-CC_like"/>
    <property type="match status" value="1"/>
</dbReference>
<dbReference type="FunFam" id="3.40.50.300:FF:001091">
    <property type="entry name" value="Probable disease resistance protein At1g61300"/>
    <property type="match status" value="1"/>
</dbReference>
<dbReference type="Pfam" id="PF18052">
    <property type="entry name" value="Rx_N"/>
    <property type="match status" value="1"/>
</dbReference>
<dbReference type="PANTHER" id="PTHR23155:SF1193">
    <property type="entry name" value="DISEASE RESISTANCE PROTEIN RPP13-RELATED"/>
    <property type="match status" value="1"/>
</dbReference>
<evidence type="ECO:0008006" key="11">
    <source>
        <dbReference type="Google" id="ProtNLM"/>
    </source>
</evidence>
<dbReference type="InterPro" id="IPR036388">
    <property type="entry name" value="WH-like_DNA-bd_sf"/>
</dbReference>
<dbReference type="InterPro" id="IPR042197">
    <property type="entry name" value="Apaf_helical"/>
</dbReference>
<evidence type="ECO:0000256" key="2">
    <source>
        <dbReference type="ARBA" id="ARBA00022741"/>
    </source>
</evidence>
<dbReference type="InterPro" id="IPR044974">
    <property type="entry name" value="Disease_R_plants"/>
</dbReference>
<dbReference type="FunFam" id="1.10.10.10:FF:000322">
    <property type="entry name" value="Probable disease resistance protein At1g63360"/>
    <property type="match status" value="1"/>
</dbReference>
<dbReference type="Proteomes" id="UP000323506">
    <property type="component" value="Chromosome D10"/>
</dbReference>
<dbReference type="SUPFAM" id="SSF52058">
    <property type="entry name" value="L domain-like"/>
    <property type="match status" value="1"/>
</dbReference>
<protein>
    <recommendedName>
        <fullName evidence="11">AAA+ ATPase domain-containing protein</fullName>
    </recommendedName>
</protein>
<dbReference type="GO" id="GO:0043531">
    <property type="term" value="F:ADP binding"/>
    <property type="evidence" value="ECO:0007669"/>
    <property type="project" value="InterPro"/>
</dbReference>
<dbReference type="Gene3D" id="1.10.8.430">
    <property type="entry name" value="Helical domain of apoptotic protease-activating factors"/>
    <property type="match status" value="1"/>
</dbReference>
<dbReference type="Gene3D" id="1.20.5.4130">
    <property type="match status" value="1"/>
</dbReference>
<feature type="coiled-coil region" evidence="4">
    <location>
        <begin position="24"/>
        <end position="51"/>
    </location>
</feature>
<dbReference type="InterPro" id="IPR032675">
    <property type="entry name" value="LRR_dom_sf"/>
</dbReference>
<proteinExistence type="predicted"/>
<sequence>MAEAIVSLAVERILDLLIHEAVFLKDVKDQVESLNAELKRMQCFLKDADRKLEQDARFQNRVSEIRDLAYDAEDVIDSFILKAAHQRGFHRIIKRFTSIFTKPCHLQKIGVQVKAIQTKLQNISKNLPAYEISGDGEGSSSIIKVQQRLRTYSHVEEEDVVSLEDRIKYVMTMLMTEEDRPHAVVSIVGMGGIGKTTLARKVYNHVDVRRHFDCFAWVYISQQCKPREVLLSVLMKLLSPSKDERELIEKLDENELWKRLFNALKEKRYLVVLDDIWRSEDWDILKPAFPRGRKGSKILFTTRNRNVALHADPCNTPMEHSPLTDDESWILLSSKAFPLNKTDSHFRSEEFEKLGREMVKKCGGLPLAIIVLGSLLARKQSLDDWETVHRNFFHGHLKGLQQLDHQYGAVNRILVLSYNDLPYHLKPCFLYLAHYPEDWEISKKELIRLWTAEGFISPLSGSEEILMEDVGEQFLEELIDRSLVQVWRRDYSGTKVKTCGIHDLLRNLCVEKAEEENFLKVIQPSLIENTENSLDVTLAASMPRRIAIHPGERYVHFHLKGEHPQLRSLLLIQEELLIKFHISNFKNFKLLRVLKLTWMVRKWHVSGEIGNLRHLRYLRLICGGEMILPGAIGKLKNLHTLYFRSFSRIVVPNVVFKLERLRQFVIEADGYPWTKSGFPWWQSFSSKNIETLKYMSVDKKLIENNEALRLSHIQCLGIIFKSSEDVKSILLLMIKLDCLRSLSMNLSLEKSSSFSYLDLEPLLQFGHLSELKLVGHLKEDPHQSHHVLKFLPESTVRLTLECSTMTQDPMEVLENLPCLTILNLLSFAYEGRKLICSANGFRQLESFDLNKATNLEEWEIQEGAMPRLRSLSLSLNFKLERLPEGLRYITTLQTLILSAMPSSLTKRIEVIGEKEGEDFYKVRHIPSIQISEMITCGGYFYVNSEITYL</sequence>
<reference evidence="9 10" key="1">
    <citation type="submission" date="2019-06" db="EMBL/GenBank/DDBJ databases">
        <title>WGS assembly of Gossypium darwinii.</title>
        <authorList>
            <person name="Chen Z.J."/>
            <person name="Sreedasyam A."/>
            <person name="Ando A."/>
            <person name="Song Q."/>
            <person name="De L."/>
            <person name="Hulse-Kemp A."/>
            <person name="Ding M."/>
            <person name="Ye W."/>
            <person name="Kirkbride R."/>
            <person name="Jenkins J."/>
            <person name="Plott C."/>
            <person name="Lovell J."/>
            <person name="Lin Y.-M."/>
            <person name="Vaughn R."/>
            <person name="Liu B."/>
            <person name="Li W."/>
            <person name="Simpson S."/>
            <person name="Scheffler B."/>
            <person name="Saski C."/>
            <person name="Grover C."/>
            <person name="Hu G."/>
            <person name="Conover J."/>
            <person name="Carlson J."/>
            <person name="Shu S."/>
            <person name="Boston L."/>
            <person name="Williams M."/>
            <person name="Peterson D."/>
            <person name="Mcgee K."/>
            <person name="Jones D."/>
            <person name="Wendel J."/>
            <person name="Stelly D."/>
            <person name="Grimwood J."/>
            <person name="Schmutz J."/>
        </authorList>
    </citation>
    <scope>NUCLEOTIDE SEQUENCE [LARGE SCALE GENOMIC DNA]</scope>
    <source>
        <strain evidence="9">1808015.09</strain>
    </source>
</reference>
<feature type="domain" description="Disease resistance R13L4/SHOC-2-like LRR" evidence="8">
    <location>
        <begin position="565"/>
        <end position="895"/>
    </location>
</feature>
<evidence type="ECO:0000256" key="1">
    <source>
        <dbReference type="ARBA" id="ARBA00022737"/>
    </source>
</evidence>
<evidence type="ECO:0000256" key="3">
    <source>
        <dbReference type="ARBA" id="ARBA00022821"/>
    </source>
</evidence>
<feature type="domain" description="Disease resistance N-terminal" evidence="6">
    <location>
        <begin position="5"/>
        <end position="91"/>
    </location>
</feature>
<dbReference type="InterPro" id="IPR041118">
    <property type="entry name" value="Rx_N"/>
</dbReference>
<keyword evidence="10" id="KW-1185">Reference proteome</keyword>
<dbReference type="PRINTS" id="PR00364">
    <property type="entry name" value="DISEASERSIST"/>
</dbReference>
<dbReference type="PANTHER" id="PTHR23155">
    <property type="entry name" value="DISEASE RESISTANCE PROTEIN RP"/>
    <property type="match status" value="1"/>
</dbReference>
<dbReference type="GO" id="GO:0098542">
    <property type="term" value="P:defense response to other organism"/>
    <property type="evidence" value="ECO:0007669"/>
    <property type="project" value="TreeGrafter"/>
</dbReference>
<dbReference type="EMBL" id="CM017710">
    <property type="protein sequence ID" value="TYG51887.1"/>
    <property type="molecule type" value="Genomic_DNA"/>
</dbReference>
<dbReference type="SUPFAM" id="SSF52540">
    <property type="entry name" value="P-loop containing nucleoside triphosphate hydrolases"/>
    <property type="match status" value="1"/>
</dbReference>
<dbReference type="InterPro" id="IPR055414">
    <property type="entry name" value="LRR_R13L4/SHOC2-like"/>
</dbReference>
<evidence type="ECO:0000256" key="4">
    <source>
        <dbReference type="SAM" id="Coils"/>
    </source>
</evidence>
<dbReference type="AlphaFoldDB" id="A0A5D2B395"/>
<keyword evidence="1" id="KW-0677">Repeat</keyword>
<accession>A0A5D2B395</accession>
<dbReference type="Gene3D" id="3.80.10.10">
    <property type="entry name" value="Ribonuclease Inhibitor"/>
    <property type="match status" value="1"/>
</dbReference>
<dbReference type="InterPro" id="IPR002182">
    <property type="entry name" value="NB-ARC"/>
</dbReference>
<dbReference type="InterPro" id="IPR038005">
    <property type="entry name" value="RX-like_CC"/>
</dbReference>
<dbReference type="Pfam" id="PF00931">
    <property type="entry name" value="NB-ARC"/>
    <property type="match status" value="1"/>
</dbReference>
<keyword evidence="2" id="KW-0547">Nucleotide-binding</keyword>
<dbReference type="Pfam" id="PF23559">
    <property type="entry name" value="WHD_DRP"/>
    <property type="match status" value="1"/>
</dbReference>
<dbReference type="Pfam" id="PF23598">
    <property type="entry name" value="LRR_14"/>
    <property type="match status" value="1"/>
</dbReference>
<name>A0A5D2B395_GOSDA</name>
<gene>
    <name evidence="9" type="ORF">ES288_D10G296800v1</name>
</gene>
<organism evidence="9 10">
    <name type="scientific">Gossypium darwinii</name>
    <name type="common">Darwin's cotton</name>
    <name type="synonym">Gossypium barbadense var. darwinii</name>
    <dbReference type="NCBI Taxonomy" id="34276"/>
    <lineage>
        <taxon>Eukaryota</taxon>
        <taxon>Viridiplantae</taxon>
        <taxon>Streptophyta</taxon>
        <taxon>Embryophyta</taxon>
        <taxon>Tracheophyta</taxon>
        <taxon>Spermatophyta</taxon>
        <taxon>Magnoliopsida</taxon>
        <taxon>eudicotyledons</taxon>
        <taxon>Gunneridae</taxon>
        <taxon>Pentapetalae</taxon>
        <taxon>rosids</taxon>
        <taxon>malvids</taxon>
        <taxon>Malvales</taxon>
        <taxon>Malvaceae</taxon>
        <taxon>Malvoideae</taxon>
        <taxon>Gossypium</taxon>
    </lineage>
</organism>
<evidence type="ECO:0000313" key="10">
    <source>
        <dbReference type="Proteomes" id="UP000323506"/>
    </source>
</evidence>
<evidence type="ECO:0000259" key="6">
    <source>
        <dbReference type="Pfam" id="PF18052"/>
    </source>
</evidence>
<dbReference type="Gene3D" id="1.10.10.10">
    <property type="entry name" value="Winged helix-like DNA-binding domain superfamily/Winged helix DNA-binding domain"/>
    <property type="match status" value="1"/>
</dbReference>
<dbReference type="Gene3D" id="3.40.50.300">
    <property type="entry name" value="P-loop containing nucleotide triphosphate hydrolases"/>
    <property type="match status" value="1"/>
</dbReference>
<keyword evidence="3" id="KW-0611">Plant defense</keyword>
<evidence type="ECO:0000259" key="5">
    <source>
        <dbReference type="Pfam" id="PF00931"/>
    </source>
</evidence>
<evidence type="ECO:0000259" key="7">
    <source>
        <dbReference type="Pfam" id="PF23559"/>
    </source>
</evidence>
<dbReference type="InterPro" id="IPR058922">
    <property type="entry name" value="WHD_DRP"/>
</dbReference>
<feature type="domain" description="Disease resistance protein winged helix" evidence="7">
    <location>
        <begin position="435"/>
        <end position="508"/>
    </location>
</feature>
<keyword evidence="4" id="KW-0175">Coiled coil</keyword>
<evidence type="ECO:0000313" key="9">
    <source>
        <dbReference type="EMBL" id="TYG51887.1"/>
    </source>
</evidence>
<evidence type="ECO:0000259" key="8">
    <source>
        <dbReference type="Pfam" id="PF23598"/>
    </source>
</evidence>